<keyword evidence="12" id="KW-0456">Lyase</keyword>
<evidence type="ECO:0000259" key="15">
    <source>
        <dbReference type="PROSITE" id="PS50125"/>
    </source>
</evidence>
<dbReference type="eggNOG" id="KOG1023">
    <property type="taxonomic scope" value="Eukaryota"/>
</dbReference>
<evidence type="ECO:0000256" key="11">
    <source>
        <dbReference type="ARBA" id="ARBA00023180"/>
    </source>
</evidence>
<evidence type="ECO:0000313" key="17">
    <source>
        <dbReference type="Proteomes" id="UP000000305"/>
    </source>
</evidence>
<gene>
    <name evidence="16" type="ORF">DAPPUDRAFT_65258</name>
</gene>
<evidence type="ECO:0000256" key="8">
    <source>
        <dbReference type="ARBA" id="ARBA00022741"/>
    </source>
</evidence>
<dbReference type="OMA" id="SSECHIA"/>
<evidence type="ECO:0000256" key="13">
    <source>
        <dbReference type="ARBA" id="ARBA00023293"/>
    </source>
</evidence>
<proteinExistence type="predicted"/>
<feature type="non-terminal residue" evidence="16">
    <location>
        <position position="487"/>
    </location>
</feature>
<dbReference type="CDD" id="cd07302">
    <property type="entry name" value="CHD"/>
    <property type="match status" value="1"/>
</dbReference>
<dbReference type="Gene3D" id="3.30.70.1230">
    <property type="entry name" value="Nucleotide cyclase"/>
    <property type="match status" value="1"/>
</dbReference>
<dbReference type="STRING" id="6669.E9HR72"/>
<comment type="subcellular location">
    <subcellularLocation>
        <location evidence="3">Cell membrane</location>
    </subcellularLocation>
    <subcellularLocation>
        <location evidence="2">Membrane</location>
        <topology evidence="2">Single-pass membrane protein</topology>
    </subcellularLocation>
</comment>
<dbReference type="SMART" id="SM00044">
    <property type="entry name" value="CYCc"/>
    <property type="match status" value="1"/>
</dbReference>
<dbReference type="PANTHER" id="PTHR11920">
    <property type="entry name" value="GUANYLYL CYCLASE"/>
    <property type="match status" value="1"/>
</dbReference>
<evidence type="ECO:0000259" key="14">
    <source>
        <dbReference type="PROSITE" id="PS50011"/>
    </source>
</evidence>
<dbReference type="GO" id="GO:0007168">
    <property type="term" value="P:receptor guanylyl cyclase signaling pathway"/>
    <property type="evidence" value="ECO:0000318"/>
    <property type="project" value="GO_Central"/>
</dbReference>
<dbReference type="Gene3D" id="1.10.510.10">
    <property type="entry name" value="Transferase(Phosphotransferase) domain 1"/>
    <property type="match status" value="1"/>
</dbReference>
<evidence type="ECO:0000256" key="9">
    <source>
        <dbReference type="ARBA" id="ARBA00022989"/>
    </source>
</evidence>
<reference evidence="16 17" key="1">
    <citation type="journal article" date="2011" name="Science">
        <title>The ecoresponsive genome of Daphnia pulex.</title>
        <authorList>
            <person name="Colbourne J.K."/>
            <person name="Pfrender M.E."/>
            <person name="Gilbert D."/>
            <person name="Thomas W.K."/>
            <person name="Tucker A."/>
            <person name="Oakley T.H."/>
            <person name="Tokishita S."/>
            <person name="Aerts A."/>
            <person name="Arnold G.J."/>
            <person name="Basu M.K."/>
            <person name="Bauer D.J."/>
            <person name="Caceres C.E."/>
            <person name="Carmel L."/>
            <person name="Casola C."/>
            <person name="Choi J.H."/>
            <person name="Detter J.C."/>
            <person name="Dong Q."/>
            <person name="Dusheyko S."/>
            <person name="Eads B.D."/>
            <person name="Frohlich T."/>
            <person name="Geiler-Samerotte K.A."/>
            <person name="Gerlach D."/>
            <person name="Hatcher P."/>
            <person name="Jogdeo S."/>
            <person name="Krijgsveld J."/>
            <person name="Kriventseva E.V."/>
            <person name="Kultz D."/>
            <person name="Laforsch C."/>
            <person name="Lindquist E."/>
            <person name="Lopez J."/>
            <person name="Manak J.R."/>
            <person name="Muller J."/>
            <person name="Pangilinan J."/>
            <person name="Patwardhan R.P."/>
            <person name="Pitluck S."/>
            <person name="Pritham E.J."/>
            <person name="Rechtsteiner A."/>
            <person name="Rho M."/>
            <person name="Rogozin I.B."/>
            <person name="Sakarya O."/>
            <person name="Salamov A."/>
            <person name="Schaack S."/>
            <person name="Shapiro H."/>
            <person name="Shiga Y."/>
            <person name="Skalitzky C."/>
            <person name="Smith Z."/>
            <person name="Souvorov A."/>
            <person name="Sung W."/>
            <person name="Tang Z."/>
            <person name="Tsuchiya D."/>
            <person name="Tu H."/>
            <person name="Vos H."/>
            <person name="Wang M."/>
            <person name="Wolf Y.I."/>
            <person name="Yamagata H."/>
            <person name="Yamada T."/>
            <person name="Ye Y."/>
            <person name="Shaw J.R."/>
            <person name="Andrews J."/>
            <person name="Crease T.J."/>
            <person name="Tang H."/>
            <person name="Lucas S.M."/>
            <person name="Robertson H.M."/>
            <person name="Bork P."/>
            <person name="Koonin E.V."/>
            <person name="Zdobnov E.M."/>
            <person name="Grigoriev I.V."/>
            <person name="Lynch M."/>
            <person name="Boore J.L."/>
        </authorList>
    </citation>
    <scope>NUCLEOTIDE SEQUENCE [LARGE SCALE GENOMIC DNA]</scope>
</reference>
<keyword evidence="5" id="KW-1003">Cell membrane</keyword>
<evidence type="ECO:0000256" key="5">
    <source>
        <dbReference type="ARBA" id="ARBA00022475"/>
    </source>
</evidence>
<dbReference type="InterPro" id="IPR001054">
    <property type="entry name" value="A/G_cyclase"/>
</dbReference>
<dbReference type="OrthoDB" id="1890790at2759"/>
<dbReference type="GO" id="GO:0004672">
    <property type="term" value="F:protein kinase activity"/>
    <property type="evidence" value="ECO:0007669"/>
    <property type="project" value="InterPro"/>
</dbReference>
<evidence type="ECO:0000256" key="12">
    <source>
        <dbReference type="ARBA" id="ARBA00023239"/>
    </source>
</evidence>
<dbReference type="GO" id="GO:0005886">
    <property type="term" value="C:plasma membrane"/>
    <property type="evidence" value="ECO:0000318"/>
    <property type="project" value="GO_Central"/>
</dbReference>
<evidence type="ECO:0000256" key="2">
    <source>
        <dbReference type="ARBA" id="ARBA00004167"/>
    </source>
</evidence>
<dbReference type="AlphaFoldDB" id="E9HR72"/>
<sequence>KPLELPQRLRKNLGLLRNMHHTNINPFIGAIFEDNKLYLITPYCILGSLQDVLSDASISFRKSVIISMIQDLISGLAYIHHSPILCHGHLKSSNCLVNSYFRLKVSDFGINRLRELNPNKSPAVVDRLWLAPELLRNERYYPSCQADIYAFAVILHEIIHRQGPFNVNATPSVDVGFIVSQIRQSSRPNIFGRSEYFRPQIKDDSNIESGCPFYIRCCLEDCWQEKPNLRPNIDEIFCRLSLMRNETDSQMVFQNADDELVALQNVKDKKSRLLSSIIPSHAANQLVKGLRVKPQFFESVTLLFTNICNFRRISETSSPHEHVRMLDDLYNLFDSVVQGYRVYKVETVKDTYFVASGLVPQENHHTVEAALLALHLLNSFRSYTIPHCPSLPVYLRIGMHLGPVAAGVIGLDKPRFCLFGDTVNMTSRLSTTGEPSQIQISSECHIALVKTGGFITKERDMTYIKGKGRLKTYWLLGTQPKREVDRI</sequence>
<dbReference type="FunFam" id="3.30.70.1230:FF:000050">
    <property type="entry name" value="Guanylate cyclase"/>
    <property type="match status" value="1"/>
</dbReference>
<dbReference type="GO" id="GO:0001653">
    <property type="term" value="F:peptide receptor activity"/>
    <property type="evidence" value="ECO:0000318"/>
    <property type="project" value="GO_Central"/>
</dbReference>
<dbReference type="Pfam" id="PF07714">
    <property type="entry name" value="PK_Tyr_Ser-Thr"/>
    <property type="match status" value="1"/>
</dbReference>
<dbReference type="SUPFAM" id="SSF55073">
    <property type="entry name" value="Nucleotide cyclase"/>
    <property type="match status" value="1"/>
</dbReference>
<keyword evidence="11" id="KW-0325">Glycoprotein</keyword>
<dbReference type="KEGG" id="dpx:DAPPUDRAFT_65258"/>
<name>E9HR72_DAPPU</name>
<dbReference type="InParanoid" id="E9HR72"/>
<dbReference type="GO" id="GO:0006182">
    <property type="term" value="P:cGMP biosynthetic process"/>
    <property type="evidence" value="ECO:0000318"/>
    <property type="project" value="GO_Central"/>
</dbReference>
<feature type="domain" description="Guanylate cyclase" evidence="15">
    <location>
        <begin position="301"/>
        <end position="430"/>
    </location>
</feature>
<dbReference type="InterPro" id="IPR011009">
    <property type="entry name" value="Kinase-like_dom_sf"/>
</dbReference>
<keyword evidence="10" id="KW-0472">Membrane</keyword>
<dbReference type="InterPro" id="IPR001245">
    <property type="entry name" value="Ser-Thr/Tyr_kinase_cat_dom"/>
</dbReference>
<keyword evidence="6" id="KW-0812">Transmembrane</keyword>
<evidence type="ECO:0000256" key="4">
    <source>
        <dbReference type="ARBA" id="ARBA00012202"/>
    </source>
</evidence>
<dbReference type="PANTHER" id="PTHR11920:SF474">
    <property type="entry name" value="RECEPTOR-TYPE GUANYLATE CYCLASE GYC76C"/>
    <property type="match status" value="1"/>
</dbReference>
<protein>
    <recommendedName>
        <fullName evidence="4">guanylate cyclase</fullName>
        <ecNumber evidence="4">4.6.1.2</ecNumber>
    </recommendedName>
</protein>
<evidence type="ECO:0000313" key="16">
    <source>
        <dbReference type="EMBL" id="EFX65760.1"/>
    </source>
</evidence>
<dbReference type="PROSITE" id="PS50125">
    <property type="entry name" value="GUANYLATE_CYCLASE_2"/>
    <property type="match status" value="1"/>
</dbReference>
<comment type="catalytic activity">
    <reaction evidence="1">
        <text>GTP = 3',5'-cyclic GMP + diphosphate</text>
        <dbReference type="Rhea" id="RHEA:13665"/>
        <dbReference type="ChEBI" id="CHEBI:33019"/>
        <dbReference type="ChEBI" id="CHEBI:37565"/>
        <dbReference type="ChEBI" id="CHEBI:57746"/>
        <dbReference type="EC" id="4.6.1.2"/>
    </reaction>
</comment>
<evidence type="ECO:0000256" key="10">
    <source>
        <dbReference type="ARBA" id="ARBA00023136"/>
    </source>
</evidence>
<organism evidence="16 17">
    <name type="scientific">Daphnia pulex</name>
    <name type="common">Water flea</name>
    <dbReference type="NCBI Taxonomy" id="6669"/>
    <lineage>
        <taxon>Eukaryota</taxon>
        <taxon>Metazoa</taxon>
        <taxon>Ecdysozoa</taxon>
        <taxon>Arthropoda</taxon>
        <taxon>Crustacea</taxon>
        <taxon>Branchiopoda</taxon>
        <taxon>Diplostraca</taxon>
        <taxon>Cladocera</taxon>
        <taxon>Anomopoda</taxon>
        <taxon>Daphniidae</taxon>
        <taxon>Daphnia</taxon>
    </lineage>
</organism>
<dbReference type="HOGENOM" id="CLU_001072_11_0_1"/>
<keyword evidence="9" id="KW-1133">Transmembrane helix</keyword>
<dbReference type="GO" id="GO:0005524">
    <property type="term" value="F:ATP binding"/>
    <property type="evidence" value="ECO:0007669"/>
    <property type="project" value="InterPro"/>
</dbReference>
<accession>E9HR72</accession>
<evidence type="ECO:0000256" key="3">
    <source>
        <dbReference type="ARBA" id="ARBA00004236"/>
    </source>
</evidence>
<dbReference type="GO" id="GO:0004383">
    <property type="term" value="F:guanylate cyclase activity"/>
    <property type="evidence" value="ECO:0000318"/>
    <property type="project" value="GO_Central"/>
</dbReference>
<dbReference type="EMBL" id="GL732732">
    <property type="protein sequence ID" value="EFX65760.1"/>
    <property type="molecule type" value="Genomic_DNA"/>
</dbReference>
<dbReference type="SUPFAM" id="SSF56112">
    <property type="entry name" value="Protein kinase-like (PK-like)"/>
    <property type="match status" value="1"/>
</dbReference>
<dbReference type="PhylomeDB" id="E9HR72"/>
<dbReference type="PROSITE" id="PS50011">
    <property type="entry name" value="PROTEIN_KINASE_DOM"/>
    <property type="match status" value="1"/>
</dbReference>
<keyword evidence="8" id="KW-0547">Nucleotide-binding</keyword>
<dbReference type="InterPro" id="IPR000719">
    <property type="entry name" value="Prot_kinase_dom"/>
</dbReference>
<dbReference type="EC" id="4.6.1.2" evidence="4"/>
<dbReference type="InterPro" id="IPR029787">
    <property type="entry name" value="Nucleotide_cyclase"/>
</dbReference>
<dbReference type="Proteomes" id="UP000000305">
    <property type="component" value="Unassembled WGS sequence"/>
</dbReference>
<keyword evidence="17" id="KW-1185">Reference proteome</keyword>
<dbReference type="InterPro" id="IPR050401">
    <property type="entry name" value="Cyclic_nucleotide_synthase"/>
</dbReference>
<dbReference type="FunFam" id="1.10.510.10:FF:002192">
    <property type="entry name" value="Guanylate cyclase"/>
    <property type="match status" value="1"/>
</dbReference>
<feature type="domain" description="Protein kinase" evidence="14">
    <location>
        <begin position="1"/>
        <end position="243"/>
    </location>
</feature>
<dbReference type="GO" id="GO:0035556">
    <property type="term" value="P:intracellular signal transduction"/>
    <property type="evidence" value="ECO:0007669"/>
    <property type="project" value="InterPro"/>
</dbReference>
<keyword evidence="7" id="KW-0732">Signal</keyword>
<evidence type="ECO:0000256" key="7">
    <source>
        <dbReference type="ARBA" id="ARBA00022729"/>
    </source>
</evidence>
<dbReference type="Pfam" id="PF00211">
    <property type="entry name" value="Guanylate_cyc"/>
    <property type="match status" value="1"/>
</dbReference>
<keyword evidence="13" id="KW-0141">cGMP biosynthesis</keyword>
<evidence type="ECO:0000256" key="6">
    <source>
        <dbReference type="ARBA" id="ARBA00022692"/>
    </source>
</evidence>
<evidence type="ECO:0000256" key="1">
    <source>
        <dbReference type="ARBA" id="ARBA00001436"/>
    </source>
</evidence>